<dbReference type="GO" id="GO:0008703">
    <property type="term" value="F:5-amino-6-(5-phosphoribosylamino)uracil reductase activity"/>
    <property type="evidence" value="ECO:0007669"/>
    <property type="project" value="InterPro"/>
</dbReference>
<dbReference type="Gene3D" id="3.40.430.10">
    <property type="entry name" value="Dihydrofolate Reductase, subunit A"/>
    <property type="match status" value="1"/>
</dbReference>
<accession>A0A372NWJ8</accession>
<dbReference type="OrthoDB" id="195113at2"/>
<keyword evidence="3" id="KW-1185">Reference proteome</keyword>
<dbReference type="GO" id="GO:0009231">
    <property type="term" value="P:riboflavin biosynthetic process"/>
    <property type="evidence" value="ECO:0007669"/>
    <property type="project" value="InterPro"/>
</dbReference>
<dbReference type="RefSeq" id="WP_117390047.1">
    <property type="nucleotide sequence ID" value="NZ_QWDC01000001.1"/>
</dbReference>
<dbReference type="Pfam" id="PF01872">
    <property type="entry name" value="RibD_C"/>
    <property type="match status" value="1"/>
</dbReference>
<dbReference type="SUPFAM" id="SSF53597">
    <property type="entry name" value="Dihydrofolate reductase-like"/>
    <property type="match status" value="1"/>
</dbReference>
<dbReference type="Proteomes" id="UP000264217">
    <property type="component" value="Unassembled WGS sequence"/>
</dbReference>
<proteinExistence type="predicted"/>
<dbReference type="InterPro" id="IPR024072">
    <property type="entry name" value="DHFR-like_dom_sf"/>
</dbReference>
<gene>
    <name evidence="2" type="ORF">D0C36_02750</name>
</gene>
<dbReference type="EMBL" id="QWDC01000001">
    <property type="protein sequence ID" value="RFZ94485.1"/>
    <property type="molecule type" value="Genomic_DNA"/>
</dbReference>
<feature type="domain" description="Bacterial bifunctional deaminase-reductase C-terminal" evidence="1">
    <location>
        <begin position="3"/>
        <end position="174"/>
    </location>
</feature>
<protein>
    <submittedName>
        <fullName evidence="2">Deaminase</fullName>
    </submittedName>
</protein>
<evidence type="ECO:0000313" key="3">
    <source>
        <dbReference type="Proteomes" id="UP000264217"/>
    </source>
</evidence>
<reference evidence="2 3" key="1">
    <citation type="submission" date="2018-08" db="EMBL/GenBank/DDBJ databases">
        <title>Mucilaginibacter sp. MYSH2.</title>
        <authorList>
            <person name="Seo T."/>
        </authorList>
    </citation>
    <scope>NUCLEOTIDE SEQUENCE [LARGE SCALE GENOMIC DNA]</scope>
    <source>
        <strain evidence="2 3">MYSH2</strain>
    </source>
</reference>
<comment type="caution">
    <text evidence="2">The sequence shown here is derived from an EMBL/GenBank/DDBJ whole genome shotgun (WGS) entry which is preliminary data.</text>
</comment>
<evidence type="ECO:0000313" key="2">
    <source>
        <dbReference type="EMBL" id="RFZ94485.1"/>
    </source>
</evidence>
<dbReference type="AlphaFoldDB" id="A0A372NWJ8"/>
<evidence type="ECO:0000259" key="1">
    <source>
        <dbReference type="Pfam" id="PF01872"/>
    </source>
</evidence>
<name>A0A372NWJ8_9SPHI</name>
<dbReference type="InterPro" id="IPR002734">
    <property type="entry name" value="RibDG_C"/>
</dbReference>
<sequence length="183" mass="20532">MRNVICAMNFSIDGCYDHTKLNGNEEIHEYFADLLKDVDLTITGRKMYEIVNPYWMEVAKTMSGTEGGNKFAERIQNTDTIVISTTMQEVEGGPRIIRGNLEEEVRRLRELPGKKISIGGMSVREQVIAAGLVDEFYMVIQPAIVGPGPRMFEQVTLPATINMQLADVKVMQCGCVGLHYLKK</sequence>
<organism evidence="2 3">
    <name type="scientific">Mucilaginibacter conchicola</name>
    <dbReference type="NCBI Taxonomy" id="2303333"/>
    <lineage>
        <taxon>Bacteria</taxon>
        <taxon>Pseudomonadati</taxon>
        <taxon>Bacteroidota</taxon>
        <taxon>Sphingobacteriia</taxon>
        <taxon>Sphingobacteriales</taxon>
        <taxon>Sphingobacteriaceae</taxon>
        <taxon>Mucilaginibacter</taxon>
    </lineage>
</organism>